<feature type="transmembrane region" description="Helical" evidence="1">
    <location>
        <begin position="20"/>
        <end position="41"/>
    </location>
</feature>
<feature type="transmembrane region" description="Helical" evidence="1">
    <location>
        <begin position="126"/>
        <end position="150"/>
    </location>
</feature>
<comment type="caution">
    <text evidence="2">The sequence shown here is derived from an EMBL/GenBank/DDBJ whole genome shotgun (WGS) entry which is preliminary data.</text>
</comment>
<accession>A0A4Q1JWB8</accession>
<dbReference type="AlphaFoldDB" id="A0A4Q1JWB8"/>
<dbReference type="Pfam" id="PF06197">
    <property type="entry name" value="DUF998"/>
    <property type="match status" value="1"/>
</dbReference>
<name>A0A4Q1JWB8_9GAMM</name>
<feature type="transmembrane region" description="Helical" evidence="1">
    <location>
        <begin position="162"/>
        <end position="181"/>
    </location>
</feature>
<feature type="transmembrane region" description="Helical" evidence="1">
    <location>
        <begin position="61"/>
        <end position="83"/>
    </location>
</feature>
<proteinExistence type="predicted"/>
<feature type="transmembrane region" description="Helical" evidence="1">
    <location>
        <begin position="95"/>
        <end position="114"/>
    </location>
</feature>
<gene>
    <name evidence="2" type="ORF">EPA99_08150</name>
</gene>
<evidence type="ECO:0000256" key="1">
    <source>
        <dbReference type="SAM" id="Phobius"/>
    </source>
</evidence>
<protein>
    <submittedName>
        <fullName evidence="2">DUF998 domain-containing protein</fullName>
    </submittedName>
</protein>
<keyword evidence="1" id="KW-0472">Membrane</keyword>
<reference evidence="2 3" key="1">
    <citation type="submission" date="2019-01" db="EMBL/GenBank/DDBJ databases">
        <title>Pseudoxanthomonas composti sp. nov., isolated from compost.</title>
        <authorList>
            <person name="Yang G."/>
        </authorList>
    </citation>
    <scope>NUCLEOTIDE SEQUENCE [LARGE SCALE GENOMIC DNA]</scope>
    <source>
        <strain evidence="2 3">GSS15</strain>
    </source>
</reference>
<keyword evidence="1" id="KW-1133">Transmembrane helix</keyword>
<feature type="transmembrane region" description="Helical" evidence="1">
    <location>
        <begin position="187"/>
        <end position="205"/>
    </location>
</feature>
<dbReference type="EMBL" id="SAWZ01000003">
    <property type="protein sequence ID" value="RXR06598.1"/>
    <property type="molecule type" value="Genomic_DNA"/>
</dbReference>
<evidence type="ECO:0000313" key="3">
    <source>
        <dbReference type="Proteomes" id="UP000289784"/>
    </source>
</evidence>
<evidence type="ECO:0000313" key="2">
    <source>
        <dbReference type="EMBL" id="RXR06598.1"/>
    </source>
</evidence>
<dbReference type="InterPro" id="IPR009339">
    <property type="entry name" value="DUF998"/>
</dbReference>
<dbReference type="OrthoDB" id="5955493at2"/>
<organism evidence="2 3">
    <name type="scientific">Pseudoxanthomonas composti</name>
    <dbReference type="NCBI Taxonomy" id="2137479"/>
    <lineage>
        <taxon>Bacteria</taxon>
        <taxon>Pseudomonadati</taxon>
        <taxon>Pseudomonadota</taxon>
        <taxon>Gammaproteobacteria</taxon>
        <taxon>Lysobacterales</taxon>
        <taxon>Lysobacteraceae</taxon>
        <taxon>Pseudoxanthomonas</taxon>
    </lineage>
</organism>
<keyword evidence="3" id="KW-1185">Reference proteome</keyword>
<dbReference type="Proteomes" id="UP000289784">
    <property type="component" value="Unassembled WGS sequence"/>
</dbReference>
<sequence>MQPQGAAPSPTIPPASSVRLANFALASLAAFVLASLALHALRPELDPVRSQMSLYLIGKGGHLLQAAYCGLSVGMVALALGLYRALAPAARSAAPLLLFALAGLSLTVTAFAWMDMPGVDRTVEGLIHGVSAQAAFLFATTGAILQALRFGHDPAWRGHRRWALPWALACFGAVWVLALWREAPRGLAQKAVIGLILGWMAVAAWQLRTQARAGNADILT</sequence>
<keyword evidence="1" id="KW-0812">Transmembrane</keyword>